<proteinExistence type="predicted"/>
<evidence type="ECO:0000313" key="1">
    <source>
        <dbReference type="EMBL" id="CAK99755.1"/>
    </source>
</evidence>
<sequence length="116" mass="13756">MLPEKIDLFIDEHVDKPLSEYIKENPRFILEFVNNLSWEEKFELINDFVTENDEINHAVNTLNKYLSLFIEEEIKERLIQNISEEEYLRHKAIVEIYEKAKNGGELNKKDSSNGIV</sequence>
<protein>
    <submittedName>
        <fullName evidence="1">Uncharacterized protein</fullName>
    </submittedName>
</protein>
<gene>
    <name evidence="2" type="ORF">M0C40_09185</name>
    <name evidence="1" type="ORF">SPICI19_105</name>
</gene>
<evidence type="ECO:0000313" key="3">
    <source>
        <dbReference type="Proteomes" id="UP001214629"/>
    </source>
</evidence>
<organism evidence="1">
    <name type="scientific">Spiroplasma citri</name>
    <dbReference type="NCBI Taxonomy" id="2133"/>
    <lineage>
        <taxon>Bacteria</taxon>
        <taxon>Bacillati</taxon>
        <taxon>Mycoplasmatota</taxon>
        <taxon>Mollicutes</taxon>
        <taxon>Entomoplasmatales</taxon>
        <taxon>Spiroplasmataceae</taxon>
        <taxon>Spiroplasma</taxon>
    </lineage>
</organism>
<dbReference type="EMBL" id="AM285320">
    <property type="protein sequence ID" value="CAK99755.1"/>
    <property type="molecule type" value="Genomic_DNA"/>
</dbReference>
<keyword evidence="3" id="KW-1185">Reference proteome</keyword>
<reference evidence="1" key="1">
    <citation type="journal article" date="2010" name="Appl. Environ. Microbiol.">
        <title>Partial chromosome sequence of Spiroplasma citri reveals extensive viral invasion and important gene decay.</title>
        <authorList>
            <person name="Carle P."/>
            <person name="Saillard C."/>
            <person name="Carrere N."/>
            <person name="Carrere S."/>
            <person name="Duret S."/>
            <person name="Eveillard S."/>
            <person name="Gaurivaud P."/>
            <person name="Gourgues G."/>
            <person name="Gouzy J."/>
            <person name="Salar P."/>
            <person name="Verdin E."/>
            <person name="Breton M."/>
            <person name="Blanchard A."/>
            <person name="Laigret F."/>
            <person name="Bove J.M."/>
            <person name="Renaudin J."/>
            <person name="Foissac X."/>
        </authorList>
    </citation>
    <scope>NUCLEOTIDE SEQUENCE</scope>
    <source>
        <strain evidence="1">GII3-3X</strain>
    </source>
</reference>
<accession>Q14L75</accession>
<evidence type="ECO:0000313" key="2">
    <source>
        <dbReference type="EMBL" id="WFG96237.1"/>
    </source>
</evidence>
<reference evidence="2 3" key="2">
    <citation type="submission" date="2022-04" db="EMBL/GenBank/DDBJ databases">
        <title>Whole genome of Spiroplasma citri.</title>
        <authorList>
            <person name="Khanchezar A."/>
            <person name="Izadpanah K."/>
            <person name="Taghavi M."/>
            <person name="Ghorbani A."/>
            <person name="Beven L."/>
        </authorList>
    </citation>
    <scope>NUCLEOTIDE SEQUENCE [LARGE SCALE GENOMIC DNA]</scope>
    <source>
        <strain evidence="2 3">D4</strain>
    </source>
</reference>
<dbReference type="EMBL" id="CP096246">
    <property type="protein sequence ID" value="WFG96237.1"/>
    <property type="molecule type" value="Genomic_DNA"/>
</dbReference>
<dbReference type="RefSeq" id="WP_147077655.1">
    <property type="nucleotide sequence ID" value="NZ_CP042472.1"/>
</dbReference>
<dbReference type="AlphaFoldDB" id="Q14L75"/>
<name>Q14L75_SPICI</name>
<dbReference type="Proteomes" id="UP001214629">
    <property type="component" value="Chromosome"/>
</dbReference>